<evidence type="ECO:0000259" key="2">
    <source>
        <dbReference type="PROSITE" id="PS50943"/>
    </source>
</evidence>
<comment type="caution">
    <text evidence="3">The sequence shown here is derived from an EMBL/GenBank/DDBJ whole genome shotgun (WGS) entry which is preliminary data.</text>
</comment>
<keyword evidence="4" id="KW-1185">Reference proteome</keyword>
<dbReference type="SMART" id="SM00530">
    <property type="entry name" value="HTH_XRE"/>
    <property type="match status" value="1"/>
</dbReference>
<feature type="region of interest" description="Disordered" evidence="1">
    <location>
        <begin position="1"/>
        <end position="34"/>
    </location>
</feature>
<dbReference type="InterPro" id="IPR011990">
    <property type="entry name" value="TPR-like_helical_dom_sf"/>
</dbReference>
<dbReference type="Pfam" id="PF13560">
    <property type="entry name" value="HTH_31"/>
    <property type="match status" value="1"/>
</dbReference>
<evidence type="ECO:0000313" key="3">
    <source>
        <dbReference type="EMBL" id="MFC0629005.1"/>
    </source>
</evidence>
<feature type="compositionally biased region" description="Low complexity" evidence="1">
    <location>
        <begin position="16"/>
        <end position="27"/>
    </location>
</feature>
<evidence type="ECO:0000256" key="1">
    <source>
        <dbReference type="SAM" id="MobiDB-lite"/>
    </source>
</evidence>
<sequence length="432" mass="46152">MTATRTQTSTRPEPAAPAGTASTASGPEPTFGGRLRECRRAAGLSLRQLAAQVGYDHSYLSQVERGLRPGSAHLAALCDQRLGRRGELTAAYQQAHLTATASSPPDASRPSGAPPEPMPPSLEATRHGLAFSFAQVAGAQEWQAVAAAYGQDIFTTDPADLLTELTADLELLRQAVAADRGDPSEALTALADPATRLAVVMALTLAGLGRVREARRWWRTARATADHTGDPELRLLARGWEILSGWSERRPVAELLQLSEQALAATNGPATGSGAAVLLGNAQALAQLGREDEARAAMARLAEVPWTADERSLFGWPEYRWRHAESLVYTTLGDYAAAFAAQDQALALYPAELAGELAMVQLHRAACLVANGELIGLGYAMRVLVELPSHCHNERLYVVAGQVLAAVRPADLAKSVVRDYRELLVTRPLLGR</sequence>
<organism evidence="3 4">
    <name type="scientific">Kribbella deserti</name>
    <dbReference type="NCBI Taxonomy" id="1926257"/>
    <lineage>
        <taxon>Bacteria</taxon>
        <taxon>Bacillati</taxon>
        <taxon>Actinomycetota</taxon>
        <taxon>Actinomycetes</taxon>
        <taxon>Propionibacteriales</taxon>
        <taxon>Kribbellaceae</taxon>
        <taxon>Kribbella</taxon>
    </lineage>
</organism>
<gene>
    <name evidence="3" type="ORF">ACFFGN_33375</name>
</gene>
<dbReference type="InterPro" id="IPR001387">
    <property type="entry name" value="Cro/C1-type_HTH"/>
</dbReference>
<dbReference type="SUPFAM" id="SSF47413">
    <property type="entry name" value="lambda repressor-like DNA-binding domains"/>
    <property type="match status" value="1"/>
</dbReference>
<proteinExistence type="predicted"/>
<feature type="region of interest" description="Disordered" evidence="1">
    <location>
        <begin position="98"/>
        <end position="123"/>
    </location>
</feature>
<dbReference type="RefSeq" id="WP_380056328.1">
    <property type="nucleotide sequence ID" value="NZ_JBHLTC010000041.1"/>
</dbReference>
<evidence type="ECO:0000313" key="4">
    <source>
        <dbReference type="Proteomes" id="UP001589890"/>
    </source>
</evidence>
<dbReference type="PROSITE" id="PS50943">
    <property type="entry name" value="HTH_CROC1"/>
    <property type="match status" value="1"/>
</dbReference>
<dbReference type="Gene3D" id="1.25.40.10">
    <property type="entry name" value="Tetratricopeptide repeat domain"/>
    <property type="match status" value="1"/>
</dbReference>
<reference evidence="3 4" key="1">
    <citation type="submission" date="2024-09" db="EMBL/GenBank/DDBJ databases">
        <authorList>
            <person name="Sun Q."/>
            <person name="Mori K."/>
        </authorList>
    </citation>
    <scope>NUCLEOTIDE SEQUENCE [LARGE SCALE GENOMIC DNA]</scope>
    <source>
        <strain evidence="3 4">CGMCC 1.15906</strain>
    </source>
</reference>
<dbReference type="Gene3D" id="1.10.260.40">
    <property type="entry name" value="lambda repressor-like DNA-binding domains"/>
    <property type="match status" value="1"/>
</dbReference>
<accession>A0ABV6QWY0</accession>
<dbReference type="InterPro" id="IPR010982">
    <property type="entry name" value="Lambda_DNA-bd_dom_sf"/>
</dbReference>
<name>A0ABV6QWY0_9ACTN</name>
<dbReference type="Proteomes" id="UP001589890">
    <property type="component" value="Unassembled WGS sequence"/>
</dbReference>
<dbReference type="EMBL" id="JBHLTC010000041">
    <property type="protein sequence ID" value="MFC0629005.1"/>
    <property type="molecule type" value="Genomic_DNA"/>
</dbReference>
<feature type="compositionally biased region" description="Polar residues" evidence="1">
    <location>
        <begin position="1"/>
        <end position="11"/>
    </location>
</feature>
<feature type="domain" description="HTH cro/C1-type" evidence="2">
    <location>
        <begin position="35"/>
        <end position="79"/>
    </location>
</feature>
<protein>
    <submittedName>
        <fullName evidence="3">Helix-turn-helix domain-containing protein</fullName>
    </submittedName>
</protein>
<dbReference type="CDD" id="cd00093">
    <property type="entry name" value="HTH_XRE"/>
    <property type="match status" value="1"/>
</dbReference>